<comment type="caution">
    <text evidence="6">The sequence shown here is derived from an EMBL/GenBank/DDBJ whole genome shotgun (WGS) entry which is preliminary data.</text>
</comment>
<keyword evidence="3 5" id="KW-1133">Transmembrane helix</keyword>
<dbReference type="GO" id="GO:0016020">
    <property type="term" value="C:membrane"/>
    <property type="evidence" value="ECO:0007669"/>
    <property type="project" value="UniProtKB-SubCell"/>
</dbReference>
<sequence>MASAPETEVSVKPTAQLHVLLHQDQDLTSKIQPEKHEYTYADGLLTARQILFVGPLCTAMFTNQVGLGNTLATVNLIRESFGITNQGQLSWLIAGNSLTIGYTYSHWRKIGRRLVLAVVSRSRPPSVFVACSFCFGACILGHGSRIDVTKWTHDLGQSYSPGPRKNMSFAWVCAAAPFGAIAGFLFGGLFVLAEVAAFSSWTIPHLPGVTGVRALVLFNLAWDQAAVAGWKEPYAYVCLVIVCWAKSPILPLSAFNSDIAFVFACTATGWACGGIWALYILEVAIKIRNNTPFQMAAWFIAVIPVLSKNIPASWIMAIGQTAYLAVSILTAVRRPDSTYWTYFFFSVLIITVSIDISFSAATIIFSNAIPRQYQGMGASIVMTVINYNISLGLRFAGTIETNINGGRIKKADWLLGYRGALWFSVGLAVLGLALSFISVMKGH</sequence>
<accession>A0AAD4KU64</accession>
<proteinExistence type="predicted"/>
<dbReference type="InterPro" id="IPR036259">
    <property type="entry name" value="MFS_trans_sf"/>
</dbReference>
<evidence type="ECO:0000256" key="5">
    <source>
        <dbReference type="SAM" id="Phobius"/>
    </source>
</evidence>
<dbReference type="PANTHER" id="PTHR42718">
    <property type="entry name" value="MAJOR FACILITATOR SUPERFAMILY MULTIDRUG TRANSPORTER MFSC"/>
    <property type="match status" value="1"/>
</dbReference>
<keyword evidence="2 5" id="KW-0812">Transmembrane</keyword>
<keyword evidence="7" id="KW-1185">Reference proteome</keyword>
<dbReference type="RefSeq" id="XP_046074653.1">
    <property type="nucleotide sequence ID" value="XM_046219329.1"/>
</dbReference>
<keyword evidence="4 5" id="KW-0472">Membrane</keyword>
<dbReference type="GeneID" id="70249616"/>
<gene>
    <name evidence="6" type="ORF">BGW36DRAFT_415827</name>
</gene>
<name>A0AAD4KU64_9EURO</name>
<protein>
    <recommendedName>
        <fullName evidence="8">Major facilitator superfamily (MFS) profile domain-containing protein</fullName>
    </recommendedName>
</protein>
<evidence type="ECO:0000313" key="7">
    <source>
        <dbReference type="Proteomes" id="UP001201262"/>
    </source>
</evidence>
<evidence type="ECO:0008006" key="8">
    <source>
        <dbReference type="Google" id="ProtNLM"/>
    </source>
</evidence>
<dbReference type="SUPFAM" id="SSF103473">
    <property type="entry name" value="MFS general substrate transporter"/>
    <property type="match status" value="1"/>
</dbReference>
<feature type="transmembrane region" description="Helical" evidence="5">
    <location>
        <begin position="169"/>
        <end position="193"/>
    </location>
</feature>
<feature type="transmembrane region" description="Helical" evidence="5">
    <location>
        <begin position="234"/>
        <end position="253"/>
    </location>
</feature>
<feature type="transmembrane region" description="Helical" evidence="5">
    <location>
        <begin position="205"/>
        <end position="222"/>
    </location>
</feature>
<dbReference type="PANTHER" id="PTHR42718:SF1">
    <property type="entry name" value="LOW AFFINITY AMMONIUM TRANSPORTER"/>
    <property type="match status" value="1"/>
</dbReference>
<dbReference type="AlphaFoldDB" id="A0AAD4KU64"/>
<dbReference type="EMBL" id="JAJTJA010000004">
    <property type="protein sequence ID" value="KAH8700947.1"/>
    <property type="molecule type" value="Genomic_DNA"/>
</dbReference>
<evidence type="ECO:0000313" key="6">
    <source>
        <dbReference type="EMBL" id="KAH8700947.1"/>
    </source>
</evidence>
<comment type="subcellular location">
    <subcellularLocation>
        <location evidence="1">Membrane</location>
        <topology evidence="1">Multi-pass membrane protein</topology>
    </subcellularLocation>
</comment>
<feature type="transmembrane region" description="Helical" evidence="5">
    <location>
        <begin position="339"/>
        <end position="365"/>
    </location>
</feature>
<evidence type="ECO:0000256" key="1">
    <source>
        <dbReference type="ARBA" id="ARBA00004141"/>
    </source>
</evidence>
<feature type="transmembrane region" description="Helical" evidence="5">
    <location>
        <begin position="259"/>
        <end position="279"/>
    </location>
</feature>
<evidence type="ECO:0000256" key="3">
    <source>
        <dbReference type="ARBA" id="ARBA00022989"/>
    </source>
</evidence>
<dbReference type="Proteomes" id="UP001201262">
    <property type="component" value="Unassembled WGS sequence"/>
</dbReference>
<organism evidence="6 7">
    <name type="scientific">Talaromyces proteolyticus</name>
    <dbReference type="NCBI Taxonomy" id="1131652"/>
    <lineage>
        <taxon>Eukaryota</taxon>
        <taxon>Fungi</taxon>
        <taxon>Dikarya</taxon>
        <taxon>Ascomycota</taxon>
        <taxon>Pezizomycotina</taxon>
        <taxon>Eurotiomycetes</taxon>
        <taxon>Eurotiomycetidae</taxon>
        <taxon>Eurotiales</taxon>
        <taxon>Trichocomaceae</taxon>
        <taxon>Talaromyces</taxon>
        <taxon>Talaromyces sect. Bacilispori</taxon>
    </lineage>
</organism>
<reference evidence="6" key="1">
    <citation type="submission" date="2021-12" db="EMBL/GenBank/DDBJ databases">
        <title>Convergent genome expansion in fungi linked to evolution of root-endophyte symbiosis.</title>
        <authorList>
            <consortium name="DOE Joint Genome Institute"/>
            <person name="Ke Y.-H."/>
            <person name="Bonito G."/>
            <person name="Liao H.-L."/>
            <person name="Looney B."/>
            <person name="Rojas-Flechas A."/>
            <person name="Nash J."/>
            <person name="Hameed K."/>
            <person name="Schadt C."/>
            <person name="Martin F."/>
            <person name="Crous P.W."/>
            <person name="Miettinen O."/>
            <person name="Magnuson J.K."/>
            <person name="Labbe J."/>
            <person name="Jacobson D."/>
            <person name="Doktycz M.J."/>
            <person name="Veneault-Fourrey C."/>
            <person name="Kuo A."/>
            <person name="Mondo S."/>
            <person name="Calhoun S."/>
            <person name="Riley R."/>
            <person name="Ohm R."/>
            <person name="LaButti K."/>
            <person name="Andreopoulos B."/>
            <person name="Pangilinan J."/>
            <person name="Nolan M."/>
            <person name="Tritt A."/>
            <person name="Clum A."/>
            <person name="Lipzen A."/>
            <person name="Daum C."/>
            <person name="Barry K."/>
            <person name="Grigoriev I.V."/>
            <person name="Vilgalys R."/>
        </authorList>
    </citation>
    <scope>NUCLEOTIDE SEQUENCE</scope>
    <source>
        <strain evidence="6">PMI_201</strain>
    </source>
</reference>
<feature type="transmembrane region" description="Helical" evidence="5">
    <location>
        <begin position="377"/>
        <end position="399"/>
    </location>
</feature>
<evidence type="ECO:0000256" key="2">
    <source>
        <dbReference type="ARBA" id="ARBA00022692"/>
    </source>
</evidence>
<feature type="transmembrane region" description="Helical" evidence="5">
    <location>
        <begin position="420"/>
        <end position="440"/>
    </location>
</feature>
<evidence type="ECO:0000256" key="4">
    <source>
        <dbReference type="ARBA" id="ARBA00023136"/>
    </source>
</evidence>